<organism evidence="2 3">
    <name type="scientific">Pseudodesulfovibrio aespoeensis (strain ATCC 700646 / DSM 10631 / Aspo-2)</name>
    <name type="common">Desulfovibrio aespoeensis</name>
    <dbReference type="NCBI Taxonomy" id="643562"/>
    <lineage>
        <taxon>Bacteria</taxon>
        <taxon>Pseudomonadati</taxon>
        <taxon>Thermodesulfobacteriota</taxon>
        <taxon>Desulfovibrionia</taxon>
        <taxon>Desulfovibrionales</taxon>
        <taxon>Desulfovibrionaceae</taxon>
    </lineage>
</organism>
<reference evidence="2 3" key="2">
    <citation type="journal article" date="2014" name="Genome Announc.">
        <title>Complete Genome Sequence of the Subsurface, Mesophilic Sulfate-Reducing Bacterium Desulfovibrio aespoeensis Aspo-2.</title>
        <authorList>
            <person name="Pedersen K."/>
            <person name="Bengtsson A."/>
            <person name="Edlund J."/>
            <person name="Rabe L."/>
            <person name="Hazen T."/>
            <person name="Chakraborty R."/>
            <person name="Goodwin L."/>
            <person name="Shapiro N."/>
        </authorList>
    </citation>
    <scope>NUCLEOTIDE SEQUENCE [LARGE SCALE GENOMIC DNA]</scope>
    <source>
        <strain evidence="3">ATCC 700646 / DSM 10631 / Aspo-2</strain>
    </source>
</reference>
<keyword evidence="3" id="KW-1185">Reference proteome</keyword>
<proteinExistence type="predicted"/>
<accession>E6VVH6</accession>
<evidence type="ECO:0000259" key="1">
    <source>
        <dbReference type="Pfam" id="PF20075"/>
    </source>
</evidence>
<dbReference type="RefSeq" id="WP_013515445.1">
    <property type="nucleotide sequence ID" value="NC_014844.1"/>
</dbReference>
<sequence length="87" mass="9656">MPDDTKKHWCNEARGILNAQLKRQGITHEELVHRLAEISVLETQASIANKLCRGTFSAAFLLQVLMVTAPKEQKVVSITILDQAICA</sequence>
<dbReference type="HOGENOM" id="CLU_2478225_0_0_7"/>
<dbReference type="EMBL" id="CP002431">
    <property type="protein sequence ID" value="ADU63534.1"/>
    <property type="molecule type" value="Genomic_DNA"/>
</dbReference>
<reference evidence="3" key="1">
    <citation type="submission" date="2010-12" db="EMBL/GenBank/DDBJ databases">
        <title>Complete sequence of Desulfovibrio aespoeensis Aspo-2.</title>
        <authorList>
            <consortium name="US DOE Joint Genome Institute"/>
            <person name="Lucas S."/>
            <person name="Copeland A."/>
            <person name="Lapidus A."/>
            <person name="Cheng J.-F."/>
            <person name="Goodwin L."/>
            <person name="Pitluck S."/>
            <person name="Chertkov O."/>
            <person name="Misra M."/>
            <person name="Detter J.C."/>
            <person name="Han C."/>
            <person name="Tapia R."/>
            <person name="Land M."/>
            <person name="Hauser L."/>
            <person name="Kyrpides N."/>
            <person name="Ivanova N."/>
            <person name="Ovchinnikova G."/>
            <person name="Pedersen K."/>
            <person name="Jagevall S."/>
            <person name="Hazen T."/>
            <person name="Woyke T."/>
        </authorList>
    </citation>
    <scope>NUCLEOTIDE SEQUENCE [LARGE SCALE GENOMIC DNA]</scope>
    <source>
        <strain evidence="3">ATCC 700646 / DSM 10631 / Aspo-2</strain>
    </source>
</reference>
<dbReference type="Proteomes" id="UP000002191">
    <property type="component" value="Chromosome"/>
</dbReference>
<dbReference type="AlphaFoldDB" id="E6VVH6"/>
<dbReference type="KEGG" id="das:Daes_2532"/>
<feature type="domain" description="DUF6471" evidence="1">
    <location>
        <begin position="9"/>
        <end position="67"/>
    </location>
</feature>
<evidence type="ECO:0000313" key="2">
    <source>
        <dbReference type="EMBL" id="ADU63534.1"/>
    </source>
</evidence>
<dbReference type="eggNOG" id="ENOG50332T6">
    <property type="taxonomic scope" value="Bacteria"/>
</dbReference>
<protein>
    <recommendedName>
        <fullName evidence="1">DUF6471 domain-containing protein</fullName>
    </recommendedName>
</protein>
<gene>
    <name evidence="2" type="ordered locus">Daes_2532</name>
</gene>
<dbReference type="Pfam" id="PF20075">
    <property type="entry name" value="DUF6471"/>
    <property type="match status" value="1"/>
</dbReference>
<evidence type="ECO:0000313" key="3">
    <source>
        <dbReference type="Proteomes" id="UP000002191"/>
    </source>
</evidence>
<dbReference type="InterPro" id="IPR045526">
    <property type="entry name" value="DUF6471"/>
</dbReference>
<name>E6VVH6_PSEA9</name>